<dbReference type="InterPro" id="IPR000644">
    <property type="entry name" value="CBS_dom"/>
</dbReference>
<dbReference type="Gene3D" id="3.10.580.10">
    <property type="entry name" value="CBS-domain"/>
    <property type="match status" value="2"/>
</dbReference>
<keyword evidence="2" id="KW-0486">Methionine biosynthesis</keyword>
<name>A0ABT5X6I9_9EURY</name>
<dbReference type="SUPFAM" id="SSF54631">
    <property type="entry name" value="CBS-domain pair"/>
    <property type="match status" value="3"/>
</dbReference>
<dbReference type="RefSeq" id="WP_316966062.1">
    <property type="nucleotide sequence ID" value="NZ_JARFPK010000010.1"/>
</dbReference>
<dbReference type="PANTHER" id="PTHR43080">
    <property type="entry name" value="CBS DOMAIN-CONTAINING PROTEIN CBSX3, MITOCHONDRIAL"/>
    <property type="match status" value="1"/>
</dbReference>
<evidence type="ECO:0000256" key="3">
    <source>
        <dbReference type="PROSITE-ProRule" id="PRU00703"/>
    </source>
</evidence>
<accession>A0ABT5X6I9</accession>
<feature type="domain" description="CBS" evidence="4">
    <location>
        <begin position="184"/>
        <end position="240"/>
    </location>
</feature>
<organism evidence="5 6">
    <name type="scientific">Candidatus Methanocrinis natronophilus</name>
    <dbReference type="NCBI Taxonomy" id="3033396"/>
    <lineage>
        <taxon>Archaea</taxon>
        <taxon>Methanobacteriati</taxon>
        <taxon>Methanobacteriota</taxon>
        <taxon>Stenosarchaea group</taxon>
        <taxon>Methanomicrobia</taxon>
        <taxon>Methanotrichales</taxon>
        <taxon>Methanotrichaceae</taxon>
        <taxon>Methanocrinis</taxon>
    </lineage>
</organism>
<evidence type="ECO:0000313" key="6">
    <source>
        <dbReference type="Proteomes" id="UP001220010"/>
    </source>
</evidence>
<evidence type="ECO:0000259" key="4">
    <source>
        <dbReference type="PROSITE" id="PS51371"/>
    </source>
</evidence>
<dbReference type="SMART" id="SM00116">
    <property type="entry name" value="CBS"/>
    <property type="match status" value="4"/>
</dbReference>
<evidence type="ECO:0000256" key="2">
    <source>
        <dbReference type="ARBA" id="ARBA00023167"/>
    </source>
</evidence>
<evidence type="ECO:0000313" key="5">
    <source>
        <dbReference type="EMBL" id="MDF0590314.1"/>
    </source>
</evidence>
<reference evidence="5 6" key="1">
    <citation type="submission" date="2023-03" db="EMBL/GenBank/DDBJ databases">
        <title>WGS of Methanotrichaceae archaeon Mx.</title>
        <authorList>
            <person name="Sorokin D.Y."/>
            <person name="Merkel A.Y."/>
        </authorList>
    </citation>
    <scope>NUCLEOTIDE SEQUENCE [LARGE SCALE GENOMIC DNA]</scope>
    <source>
        <strain evidence="5 6">Mx</strain>
    </source>
</reference>
<proteinExistence type="predicted"/>
<evidence type="ECO:0000256" key="1">
    <source>
        <dbReference type="ARBA" id="ARBA00023122"/>
    </source>
</evidence>
<dbReference type="Pfam" id="PF00571">
    <property type="entry name" value="CBS"/>
    <property type="match status" value="4"/>
</dbReference>
<sequence>MKRLSEDRKDAKIRMPGAMDRGPVQFDSRVAKRTGDVLTIATADVVTAPPTTTIIGAIKIMTSYGFGRLPIADPGTRRLLGFVTGVDIVDFLGGGIRHNLLKKKYEGNILAAINADIRDIMSSQLVSIGEKSSVEDALKLMYEKNVGGLPVVDEENRIKALVTEHDFAKLVSGLNTGIKVEEFMSPNVITANGQISIEKTTKMMVQHGGFRKLPVVQDSILVGMVTASDIMRYLGSGEAFGKVVTGDIGEVMSQPIKNLVRRDIVFTDKETDLGAAADKMMENGVGALPVMENGSLLGIITKRDFVRAFAVEKRGIIT</sequence>
<keyword evidence="6" id="KW-1185">Reference proteome</keyword>
<dbReference type="Proteomes" id="UP001220010">
    <property type="component" value="Unassembled WGS sequence"/>
</dbReference>
<comment type="caution">
    <text evidence="5">The sequence shown here is derived from an EMBL/GenBank/DDBJ whole genome shotgun (WGS) entry which is preliminary data.</text>
</comment>
<dbReference type="CDD" id="cd04631">
    <property type="entry name" value="CBS_archAMPK_gamma-repeat2"/>
    <property type="match status" value="1"/>
</dbReference>
<keyword evidence="1 3" id="KW-0129">CBS domain</keyword>
<dbReference type="PANTHER" id="PTHR43080:SF2">
    <property type="entry name" value="CBS DOMAIN-CONTAINING PROTEIN"/>
    <property type="match status" value="1"/>
</dbReference>
<dbReference type="CDD" id="cd17779">
    <property type="entry name" value="CBS_archAMPK_gamma-repeat1"/>
    <property type="match status" value="1"/>
</dbReference>
<feature type="domain" description="CBS" evidence="4">
    <location>
        <begin position="41"/>
        <end position="100"/>
    </location>
</feature>
<dbReference type="InterPro" id="IPR051257">
    <property type="entry name" value="Diverse_CBS-Domain"/>
</dbReference>
<protein>
    <submittedName>
        <fullName evidence="5">CBS domain-containing protein</fullName>
    </submittedName>
</protein>
<gene>
    <name evidence="5" type="ORF">P0O15_03900</name>
</gene>
<dbReference type="PROSITE" id="PS51371">
    <property type="entry name" value="CBS"/>
    <property type="match status" value="4"/>
</dbReference>
<dbReference type="InterPro" id="IPR046342">
    <property type="entry name" value="CBS_dom_sf"/>
</dbReference>
<dbReference type="EMBL" id="JARFPK010000010">
    <property type="protein sequence ID" value="MDF0590314.1"/>
    <property type="molecule type" value="Genomic_DNA"/>
</dbReference>
<keyword evidence="2" id="KW-0028">Amino-acid biosynthesis</keyword>
<feature type="domain" description="CBS" evidence="4">
    <location>
        <begin position="260"/>
        <end position="316"/>
    </location>
</feature>
<feature type="domain" description="CBS" evidence="4">
    <location>
        <begin position="121"/>
        <end position="180"/>
    </location>
</feature>